<organism evidence="2 3">
    <name type="scientific">Xylophilus rhododendri</name>
    <dbReference type="NCBI Taxonomy" id="2697032"/>
    <lineage>
        <taxon>Bacteria</taxon>
        <taxon>Pseudomonadati</taxon>
        <taxon>Pseudomonadota</taxon>
        <taxon>Betaproteobacteria</taxon>
        <taxon>Burkholderiales</taxon>
        <taxon>Xylophilus</taxon>
    </lineage>
</organism>
<reference evidence="2 3" key="1">
    <citation type="submission" date="2020-01" db="EMBL/GenBank/DDBJ databases">
        <title>Genome sequencing of strain KACC 21265.</title>
        <authorList>
            <person name="Heo J."/>
            <person name="Kim S.-J."/>
            <person name="Kim J.-S."/>
            <person name="Hong S.-B."/>
            <person name="Kwon S.-W."/>
        </authorList>
    </citation>
    <scope>NUCLEOTIDE SEQUENCE [LARGE SCALE GENOMIC DNA]</scope>
    <source>
        <strain evidence="2 3">KACC 21265</strain>
    </source>
</reference>
<accession>A0A857J6H2</accession>
<gene>
    <name evidence="2" type="ORF">GT347_17410</name>
</gene>
<evidence type="ECO:0000313" key="2">
    <source>
        <dbReference type="EMBL" id="QHI99594.1"/>
    </source>
</evidence>
<dbReference type="KEGG" id="xyk:GT347_17410"/>
<protein>
    <submittedName>
        <fullName evidence="2">Uncharacterized protein</fullName>
    </submittedName>
</protein>
<feature type="compositionally biased region" description="Low complexity" evidence="1">
    <location>
        <begin position="16"/>
        <end position="26"/>
    </location>
</feature>
<name>A0A857J6H2_9BURK</name>
<keyword evidence="3" id="KW-1185">Reference proteome</keyword>
<evidence type="ECO:0000313" key="3">
    <source>
        <dbReference type="Proteomes" id="UP000464787"/>
    </source>
</evidence>
<proteinExistence type="predicted"/>
<dbReference type="AlphaFoldDB" id="A0A857J6H2"/>
<evidence type="ECO:0000256" key="1">
    <source>
        <dbReference type="SAM" id="MobiDB-lite"/>
    </source>
</evidence>
<dbReference type="RefSeq" id="WP_160553406.1">
    <property type="nucleotide sequence ID" value="NZ_CP047650.1"/>
</dbReference>
<sequence>MGLLHFLGLRPHGPRAHQPAPTAAPARPAPPQHAHGVDLPRAARHRKTDFRAPGAVGVEAERARFNEEIDQARSLYRKQVRIKKIHGRGGVIGCVVCSTGKRPFKLRDDGSLLLVPAAGRTRALAAPVNALDVAQELRLGGPAPGKMELIHTGGPLLPDPWLDAGAISPLQAAAFAAQTGHSPAHKNWVDVFLPAPGRPMRLSTMENELVLASHDGLTRYDRYDEVVLVQPDGQALLTR</sequence>
<dbReference type="Proteomes" id="UP000464787">
    <property type="component" value="Chromosome"/>
</dbReference>
<feature type="region of interest" description="Disordered" evidence="1">
    <location>
        <begin position="7"/>
        <end position="38"/>
    </location>
</feature>
<dbReference type="EMBL" id="CP047650">
    <property type="protein sequence ID" value="QHI99594.1"/>
    <property type="molecule type" value="Genomic_DNA"/>
</dbReference>